<dbReference type="InterPro" id="IPR002699">
    <property type="entry name" value="V_ATPase_D"/>
</dbReference>
<dbReference type="AlphaFoldDB" id="X0XTK2"/>
<name>X0XTK2_9ZZZZ</name>
<keyword evidence="4" id="KW-0175">Coiled coil</keyword>
<evidence type="ECO:0000256" key="1">
    <source>
        <dbReference type="ARBA" id="ARBA00005850"/>
    </source>
</evidence>
<organism evidence="5">
    <name type="scientific">marine sediment metagenome</name>
    <dbReference type="NCBI Taxonomy" id="412755"/>
    <lineage>
        <taxon>unclassified sequences</taxon>
        <taxon>metagenomes</taxon>
        <taxon>ecological metagenomes</taxon>
    </lineage>
</organism>
<dbReference type="EMBL" id="BARS01055529">
    <property type="protein sequence ID" value="GAG46580.1"/>
    <property type="molecule type" value="Genomic_DNA"/>
</dbReference>
<dbReference type="PANTHER" id="PTHR11671">
    <property type="entry name" value="V-TYPE ATP SYNTHASE SUBUNIT D"/>
    <property type="match status" value="1"/>
</dbReference>
<keyword evidence="2" id="KW-0813">Transport</keyword>
<comment type="caution">
    <text evidence="5">The sequence shown here is derived from an EMBL/GenBank/DDBJ whole genome shotgun (WGS) entry which is preliminary data.</text>
</comment>
<dbReference type="Gene3D" id="1.10.287.3240">
    <property type="match status" value="1"/>
</dbReference>
<accession>X0XTK2</accession>
<evidence type="ECO:0000313" key="5">
    <source>
        <dbReference type="EMBL" id="GAG46580.1"/>
    </source>
</evidence>
<evidence type="ECO:0000256" key="3">
    <source>
        <dbReference type="ARBA" id="ARBA00023065"/>
    </source>
</evidence>
<sequence>AKRGHRLLKDKLDMLVTEFVARIGELRRLRAEVEAELIAVYGLFSVARGERRGAELMQALLAGEPAELVHTSEKNVMGVTIPEFDVDELPAPGGYSLAMTPVVLDEALEGLVGTAPKLLELAQREKAIELLAAEIERTRRRVNALEHVLIPQLDEAVRGIRMKLDEAERDQLTRLMKVKEMVEGRAEEGTS</sequence>
<keyword evidence="3" id="KW-0406">Ion transport</keyword>
<dbReference type="NCBIfam" id="TIGR00309">
    <property type="entry name" value="V_ATPase_subD"/>
    <property type="match status" value="1"/>
</dbReference>
<feature type="coiled-coil region" evidence="4">
    <location>
        <begin position="121"/>
        <end position="170"/>
    </location>
</feature>
<protein>
    <recommendedName>
        <fullName evidence="6">V-type ATP synthase subunit D</fullName>
    </recommendedName>
</protein>
<feature type="non-terminal residue" evidence="5">
    <location>
        <position position="1"/>
    </location>
</feature>
<gene>
    <name evidence="5" type="ORF">S01H1_81976</name>
</gene>
<evidence type="ECO:0008006" key="6">
    <source>
        <dbReference type="Google" id="ProtNLM"/>
    </source>
</evidence>
<reference evidence="5" key="1">
    <citation type="journal article" date="2014" name="Front. Microbiol.">
        <title>High frequency of phylogenetically diverse reductive dehalogenase-homologous genes in deep subseafloor sedimentary metagenomes.</title>
        <authorList>
            <person name="Kawai M."/>
            <person name="Futagami T."/>
            <person name="Toyoda A."/>
            <person name="Takaki Y."/>
            <person name="Nishi S."/>
            <person name="Hori S."/>
            <person name="Arai W."/>
            <person name="Tsubouchi T."/>
            <person name="Morono Y."/>
            <person name="Uchiyama I."/>
            <person name="Ito T."/>
            <person name="Fujiyama A."/>
            <person name="Inagaki F."/>
            <person name="Takami H."/>
        </authorList>
    </citation>
    <scope>NUCLEOTIDE SEQUENCE</scope>
    <source>
        <strain evidence="5">Expedition CK06-06</strain>
    </source>
</reference>
<dbReference type="GO" id="GO:0046961">
    <property type="term" value="F:proton-transporting ATPase activity, rotational mechanism"/>
    <property type="evidence" value="ECO:0007669"/>
    <property type="project" value="InterPro"/>
</dbReference>
<comment type="similarity">
    <text evidence="1">Belongs to the V-ATPase D subunit family.</text>
</comment>
<evidence type="ECO:0000256" key="2">
    <source>
        <dbReference type="ARBA" id="ARBA00022448"/>
    </source>
</evidence>
<dbReference type="Pfam" id="PF01813">
    <property type="entry name" value="ATP-synt_D"/>
    <property type="match status" value="1"/>
</dbReference>
<proteinExistence type="inferred from homology"/>
<evidence type="ECO:0000256" key="4">
    <source>
        <dbReference type="SAM" id="Coils"/>
    </source>
</evidence>